<reference evidence="1" key="1">
    <citation type="submission" date="2022-10" db="EMBL/GenBank/DDBJ databases">
        <title>Culturing micro-colonial fungi from biological soil crusts in the Mojave desert and describing Neophaeococcomyces mojavensis, and introducing the new genera and species Taxawa tesnikishii.</title>
        <authorList>
            <person name="Kurbessoian T."/>
            <person name="Stajich J.E."/>
        </authorList>
    </citation>
    <scope>NUCLEOTIDE SEQUENCE</scope>
    <source>
        <strain evidence="1">JES_112</strain>
    </source>
</reference>
<name>A0ACC3A865_9EURO</name>
<sequence length="612" mass="66799">MATNGVNGHSGNALCSLDDFLSTKFDYLVLGGGTCGCQIAGRLTEDPNITVGVLEAGENLMDDKQVSTPSLYPTLIGRKKYDWCFESVPQPNAGNKTYSMPRGKLLGGSSGINYLMYVRGSKGDYDAWESMGPNPGWGWDSLKPYFKKHQTLDMNEPHHADPQFMPIAGKEEFHGTDGPIHTSFNDWYSPFEKALEVTGLKNTLHDAWSGDHMGFYSSLGAVNRTDDPGKRSYAATGYIRPNLGRKNLKVLCEAHVTKVVLDGNTAVGAEFIFNGQKHTVSANREVVLCAGVVQTPQILELSGIGDPEVLRAAGVECKVENKAVGANFQDHVLGGILFDLKPGVDSLDALHGVEYQKAQQEIYEKTNKGPYGSPGMGMGFVSYASIVSPEELEKTIAQIEKTSLAKTPFEKAQEKVIIDQLRDPTFANLQSFVIGCRLDVAKGSDQTQFFGKPPDGVQQISLLICLEHPLSRGTVHIQSADPLQPPRIDPGYFRNEVDAKILAAGIKWVLDVSKHPTMAQHLARRELPPEGSNLETEAERIEYVKNHISTQYHLMGTCALGEAVDNNLRVKGVNRLKVVDASIFPMHVSGNIMATSYCVGEKGADLIKADQK</sequence>
<dbReference type="EMBL" id="JAPDRQ010000070">
    <property type="protein sequence ID" value="KAJ9657019.1"/>
    <property type="molecule type" value="Genomic_DNA"/>
</dbReference>
<organism evidence="1 2">
    <name type="scientific">Neophaeococcomyces mojaviensis</name>
    <dbReference type="NCBI Taxonomy" id="3383035"/>
    <lineage>
        <taxon>Eukaryota</taxon>
        <taxon>Fungi</taxon>
        <taxon>Dikarya</taxon>
        <taxon>Ascomycota</taxon>
        <taxon>Pezizomycotina</taxon>
        <taxon>Eurotiomycetes</taxon>
        <taxon>Chaetothyriomycetidae</taxon>
        <taxon>Chaetothyriales</taxon>
        <taxon>Chaetothyriales incertae sedis</taxon>
        <taxon>Neophaeococcomyces</taxon>
    </lineage>
</organism>
<evidence type="ECO:0000313" key="2">
    <source>
        <dbReference type="Proteomes" id="UP001172386"/>
    </source>
</evidence>
<proteinExistence type="predicted"/>
<accession>A0ACC3A865</accession>
<evidence type="ECO:0000313" key="1">
    <source>
        <dbReference type="EMBL" id="KAJ9657019.1"/>
    </source>
</evidence>
<comment type="caution">
    <text evidence="1">The sequence shown here is derived from an EMBL/GenBank/DDBJ whole genome shotgun (WGS) entry which is preliminary data.</text>
</comment>
<dbReference type="Proteomes" id="UP001172386">
    <property type="component" value="Unassembled WGS sequence"/>
</dbReference>
<gene>
    <name evidence="1" type="ORF">H2198_004619</name>
</gene>
<keyword evidence="2" id="KW-1185">Reference proteome</keyword>
<protein>
    <submittedName>
        <fullName evidence="1">Uncharacterized protein</fullName>
    </submittedName>
</protein>